<dbReference type="AlphaFoldDB" id="A0A0D0D256"/>
<name>A0A0D0D256_9AGAM</name>
<dbReference type="HOGENOM" id="CLU_2360369_0_0_1"/>
<reference evidence="2" key="2">
    <citation type="submission" date="2015-01" db="EMBL/GenBank/DDBJ databases">
        <title>Evolutionary Origins and Diversification of the Mycorrhizal Mutualists.</title>
        <authorList>
            <consortium name="DOE Joint Genome Institute"/>
            <consortium name="Mycorrhizal Genomics Consortium"/>
            <person name="Kohler A."/>
            <person name="Kuo A."/>
            <person name="Nagy L.G."/>
            <person name="Floudas D."/>
            <person name="Copeland A."/>
            <person name="Barry K.W."/>
            <person name="Cichocki N."/>
            <person name="Veneault-Fourrey C."/>
            <person name="LaButti K."/>
            <person name="Lindquist E.A."/>
            <person name="Lipzen A."/>
            <person name="Lundell T."/>
            <person name="Morin E."/>
            <person name="Murat C."/>
            <person name="Riley R."/>
            <person name="Ohm R."/>
            <person name="Sun H."/>
            <person name="Tunlid A."/>
            <person name="Henrissat B."/>
            <person name="Grigoriev I.V."/>
            <person name="Hibbett D.S."/>
            <person name="Martin F."/>
        </authorList>
    </citation>
    <scope>NUCLEOTIDE SEQUENCE [LARGE SCALE GENOMIC DNA]</scope>
    <source>
        <strain evidence="2">Ve08.2h10</strain>
    </source>
</reference>
<keyword evidence="2" id="KW-1185">Reference proteome</keyword>
<dbReference type="InParanoid" id="A0A0D0D256"/>
<dbReference type="EMBL" id="KN825496">
    <property type="protein sequence ID" value="KIK90587.1"/>
    <property type="molecule type" value="Genomic_DNA"/>
</dbReference>
<gene>
    <name evidence="1" type="ORF">PAXRUDRAFT_831562</name>
</gene>
<accession>A0A0D0D256</accession>
<sequence length="96" mass="10936">MQDKQTRDFLSCNRQTPSHPLLATCLQLRCHLVCLVEQATLTGSLLMALRFCGVYAMKSAPSFASYSEPRLHRYYVLIYGTTVGRLWKSFGSASWR</sequence>
<evidence type="ECO:0000313" key="2">
    <source>
        <dbReference type="Proteomes" id="UP000054538"/>
    </source>
</evidence>
<evidence type="ECO:0000313" key="1">
    <source>
        <dbReference type="EMBL" id="KIK90587.1"/>
    </source>
</evidence>
<proteinExistence type="predicted"/>
<protein>
    <submittedName>
        <fullName evidence="1">Uncharacterized protein</fullName>
    </submittedName>
</protein>
<dbReference type="Proteomes" id="UP000054538">
    <property type="component" value="Unassembled WGS sequence"/>
</dbReference>
<reference evidence="1 2" key="1">
    <citation type="submission" date="2014-04" db="EMBL/GenBank/DDBJ databases">
        <authorList>
            <consortium name="DOE Joint Genome Institute"/>
            <person name="Kuo A."/>
            <person name="Kohler A."/>
            <person name="Jargeat P."/>
            <person name="Nagy L.G."/>
            <person name="Floudas D."/>
            <person name="Copeland A."/>
            <person name="Barry K.W."/>
            <person name="Cichocki N."/>
            <person name="Veneault-Fourrey C."/>
            <person name="LaButti K."/>
            <person name="Lindquist E.A."/>
            <person name="Lipzen A."/>
            <person name="Lundell T."/>
            <person name="Morin E."/>
            <person name="Murat C."/>
            <person name="Sun H."/>
            <person name="Tunlid A."/>
            <person name="Henrissat B."/>
            <person name="Grigoriev I.V."/>
            <person name="Hibbett D.S."/>
            <person name="Martin F."/>
            <person name="Nordberg H.P."/>
            <person name="Cantor M.N."/>
            <person name="Hua S.X."/>
        </authorList>
    </citation>
    <scope>NUCLEOTIDE SEQUENCE [LARGE SCALE GENOMIC DNA]</scope>
    <source>
        <strain evidence="1 2">Ve08.2h10</strain>
    </source>
</reference>
<organism evidence="1 2">
    <name type="scientific">Paxillus rubicundulus Ve08.2h10</name>
    <dbReference type="NCBI Taxonomy" id="930991"/>
    <lineage>
        <taxon>Eukaryota</taxon>
        <taxon>Fungi</taxon>
        <taxon>Dikarya</taxon>
        <taxon>Basidiomycota</taxon>
        <taxon>Agaricomycotina</taxon>
        <taxon>Agaricomycetes</taxon>
        <taxon>Agaricomycetidae</taxon>
        <taxon>Boletales</taxon>
        <taxon>Paxilineae</taxon>
        <taxon>Paxillaceae</taxon>
        <taxon>Paxillus</taxon>
    </lineage>
</organism>